<proteinExistence type="inferred from homology"/>
<sequence length="1059" mass="117259">MKTKMTWTMSSKRQDLFTLSRLKCSISGLICLLFLMPSIGKGYAKTSNFQQVIHQALTISGKVTDSKGSPLAGVNVYEKDTKNYATTDFDGTFSITVTSTQSVLVFEFIGMKKVERLVNDSKTMTITMQDEAGELKEVVVVGYGTQKKASVVGAISTLKPSLLRVGTSRTLGNNLGGQIAGVIAVQRSGEPGYDASDIKIRGISTFAGGTNPLVLVDGIERNLNDLDAAEIESFSVLKDAAASAVYGVRGANGVILINTKRGFVGAPRIQIRTEQSIQHPTKLPEFIGAVPYMNLINELTDDAQSATPRPFSEDRIAKTASGYDRDLYPDVNWLDAITKDYATTSRTNLNVAGGSEILRYALTASHYSERGILARDPEQSYNSETRLNRANVRTNVDINVSKTTLLRVNIGGFLQKLQKGNSSTDDLFNKAFETTPYAHPAIYSDGTIPRVIERINPWAMSTQQGYYIEGDSKIESLVSLEQDFKAITPGLKAKFMYSFDSFSRNRITRGKSPDYYNVATSRDLEGNLIHTLDRSGQEFLGHNYGGEFGERRTYLEASTTYNRTFGKHDVTGLLLYNQNSLDIGDVQPYRHQGFAGRTSYSFDRRYVGEFNFGYNGSENFQKGRRFGFFPSVALGWIVTEEKFMEPYKDIVNKLKFRGSYGLVGSDELEGYKNLRDRRRFAYLTTIDTNGGGYSWGTGTGNGVGGIQEGQIGVADLTWEKAAKADIGLELGLLNMIDLTVDIFKEKRKDILIQRTIIPTQAGIINPPFANFGKMENKGIEIGLAINKQITSDFFMNWRANFTYVENKVTERDEAPGKIGTYRSATGISNNTMWGYTATGLYTDADFDGTGVLLTSLPIPQFGTKVRPGDIKYVDRNADGIINGLDQGSLGGTRDPQIIFGFGSTSKYKQFDLSFFFQGVGKTYEMIGQGGDTSRFIPGSGQGTLGNIYTNYTDRWTPENPSQDVFWPRLSYGTNINNSQASSWWVKDMSFMRLKSLEVGYSLKKSITDKIKLGGLRVYASGNNLFYISKFKLWDPELDTRTGLKYPGTKSILFGLEISL</sequence>
<reference evidence="3 4" key="1">
    <citation type="submission" date="2019-07" db="EMBL/GenBank/DDBJ databases">
        <title>Novel species of Flavobacterium.</title>
        <authorList>
            <person name="Liu Q."/>
            <person name="Xin Y.-H."/>
        </authorList>
    </citation>
    <scope>NUCLEOTIDE SEQUENCE [LARGE SCALE GENOMIC DNA]</scope>
    <source>
        <strain evidence="3 4">LB1R34</strain>
    </source>
</reference>
<dbReference type="FunFam" id="2.170.130.10:FF:000003">
    <property type="entry name" value="SusC/RagA family TonB-linked outer membrane protein"/>
    <property type="match status" value="1"/>
</dbReference>
<name>A0A553E4V1_9FLAO</name>
<dbReference type="OrthoDB" id="9768177at2"/>
<keyword evidence="1" id="KW-0472">Membrane</keyword>
<comment type="caution">
    <text evidence="3">The sequence shown here is derived from an EMBL/GenBank/DDBJ whole genome shotgun (WGS) entry which is preliminary data.</text>
</comment>
<dbReference type="AlphaFoldDB" id="A0A553E4V1"/>
<feature type="domain" description="TonB-dependent receptor plug" evidence="2">
    <location>
        <begin position="148"/>
        <end position="254"/>
    </location>
</feature>
<dbReference type="InterPro" id="IPR008969">
    <property type="entry name" value="CarboxyPept-like_regulatory"/>
</dbReference>
<keyword evidence="1" id="KW-0813">Transport</keyword>
<dbReference type="InterPro" id="IPR012910">
    <property type="entry name" value="Plug_dom"/>
</dbReference>
<dbReference type="Gene3D" id="2.60.40.1120">
    <property type="entry name" value="Carboxypeptidase-like, regulatory domain"/>
    <property type="match status" value="1"/>
</dbReference>
<dbReference type="Pfam" id="PF07715">
    <property type="entry name" value="Plug"/>
    <property type="match status" value="1"/>
</dbReference>
<gene>
    <name evidence="3" type="ORF">FNW21_07230</name>
</gene>
<organism evidence="3 4">
    <name type="scientific">Flavobacterium restrictum</name>
    <dbReference type="NCBI Taxonomy" id="2594428"/>
    <lineage>
        <taxon>Bacteria</taxon>
        <taxon>Pseudomonadati</taxon>
        <taxon>Bacteroidota</taxon>
        <taxon>Flavobacteriia</taxon>
        <taxon>Flavobacteriales</taxon>
        <taxon>Flavobacteriaceae</taxon>
        <taxon>Flavobacterium</taxon>
    </lineage>
</organism>
<dbReference type="Proteomes" id="UP000316371">
    <property type="component" value="Unassembled WGS sequence"/>
</dbReference>
<dbReference type="GO" id="GO:0009279">
    <property type="term" value="C:cell outer membrane"/>
    <property type="evidence" value="ECO:0007669"/>
    <property type="project" value="UniProtKB-SubCell"/>
</dbReference>
<dbReference type="Gene3D" id="2.170.130.10">
    <property type="entry name" value="TonB-dependent receptor, plug domain"/>
    <property type="match status" value="1"/>
</dbReference>
<protein>
    <submittedName>
        <fullName evidence="3">TonB-dependent receptor</fullName>
    </submittedName>
</protein>
<keyword evidence="1" id="KW-0812">Transmembrane</keyword>
<evidence type="ECO:0000313" key="3">
    <source>
        <dbReference type="EMBL" id="TRX39995.1"/>
    </source>
</evidence>
<dbReference type="RefSeq" id="WP_144256075.1">
    <property type="nucleotide sequence ID" value="NZ_VJZT01000006.1"/>
</dbReference>
<accession>A0A553E4V1</accession>
<keyword evidence="1" id="KW-0998">Cell outer membrane</keyword>
<dbReference type="InterPro" id="IPR023997">
    <property type="entry name" value="TonB-dep_OMP_SusC/RagA_CS"/>
</dbReference>
<dbReference type="EMBL" id="VJZT01000006">
    <property type="protein sequence ID" value="TRX39995.1"/>
    <property type="molecule type" value="Genomic_DNA"/>
</dbReference>
<dbReference type="InterPro" id="IPR023996">
    <property type="entry name" value="TonB-dep_OMP_SusC/RagA"/>
</dbReference>
<keyword evidence="3" id="KW-0675">Receptor</keyword>
<keyword evidence="1" id="KW-1134">Transmembrane beta strand</keyword>
<comment type="similarity">
    <text evidence="1">Belongs to the TonB-dependent receptor family.</text>
</comment>
<dbReference type="NCBIfam" id="TIGR04056">
    <property type="entry name" value="OMP_RagA_SusC"/>
    <property type="match status" value="1"/>
</dbReference>
<dbReference type="InterPro" id="IPR039426">
    <property type="entry name" value="TonB-dep_rcpt-like"/>
</dbReference>
<evidence type="ECO:0000259" key="2">
    <source>
        <dbReference type="Pfam" id="PF07715"/>
    </source>
</evidence>
<keyword evidence="4" id="KW-1185">Reference proteome</keyword>
<dbReference type="PROSITE" id="PS52016">
    <property type="entry name" value="TONB_DEPENDENT_REC_3"/>
    <property type="match status" value="1"/>
</dbReference>
<dbReference type="SUPFAM" id="SSF49464">
    <property type="entry name" value="Carboxypeptidase regulatory domain-like"/>
    <property type="match status" value="1"/>
</dbReference>
<evidence type="ECO:0000256" key="1">
    <source>
        <dbReference type="PROSITE-ProRule" id="PRU01360"/>
    </source>
</evidence>
<dbReference type="SUPFAM" id="SSF56935">
    <property type="entry name" value="Porins"/>
    <property type="match status" value="1"/>
</dbReference>
<comment type="subcellular location">
    <subcellularLocation>
        <location evidence="1">Cell outer membrane</location>
        <topology evidence="1">Multi-pass membrane protein</topology>
    </subcellularLocation>
</comment>
<dbReference type="Pfam" id="PF13715">
    <property type="entry name" value="CarbopepD_reg_2"/>
    <property type="match status" value="1"/>
</dbReference>
<dbReference type="NCBIfam" id="TIGR04057">
    <property type="entry name" value="SusC_RagA_signa"/>
    <property type="match status" value="1"/>
</dbReference>
<evidence type="ECO:0000313" key="4">
    <source>
        <dbReference type="Proteomes" id="UP000316371"/>
    </source>
</evidence>
<dbReference type="InterPro" id="IPR037066">
    <property type="entry name" value="Plug_dom_sf"/>
</dbReference>